<protein>
    <submittedName>
        <fullName evidence="1">Uncharacterized protein</fullName>
    </submittedName>
</protein>
<name>A0ABD0KQH8_9CAEN</name>
<proteinExistence type="predicted"/>
<dbReference type="Proteomes" id="UP001519460">
    <property type="component" value="Unassembled WGS sequence"/>
</dbReference>
<sequence length="152" mass="16693">MLAAGTVSQRRGFSVQLGDQEQGAATFIMIRSRPVLLASKLYDHDYRKCFGRFFIFNFRAAIFMKRLSNSWIIEASRSNFGCLGFGVGGLEGGRGGGGGVESECRRKTSTNIDNYELHTQAAPCNPAKPQLLSCAEFQYNWNTGDCSSCLLA</sequence>
<reference evidence="1 2" key="1">
    <citation type="journal article" date="2023" name="Sci. Data">
        <title>Genome assembly of the Korean intertidal mud-creeper Batillaria attramentaria.</title>
        <authorList>
            <person name="Patra A.K."/>
            <person name="Ho P.T."/>
            <person name="Jun S."/>
            <person name="Lee S.J."/>
            <person name="Kim Y."/>
            <person name="Won Y.J."/>
        </authorList>
    </citation>
    <scope>NUCLEOTIDE SEQUENCE [LARGE SCALE GENOMIC DNA]</scope>
    <source>
        <strain evidence="1">Wonlab-2016</strain>
    </source>
</reference>
<evidence type="ECO:0000313" key="2">
    <source>
        <dbReference type="Proteomes" id="UP001519460"/>
    </source>
</evidence>
<keyword evidence="2" id="KW-1185">Reference proteome</keyword>
<accession>A0ABD0KQH8</accession>
<dbReference type="AlphaFoldDB" id="A0ABD0KQH8"/>
<organism evidence="1 2">
    <name type="scientific">Batillaria attramentaria</name>
    <dbReference type="NCBI Taxonomy" id="370345"/>
    <lineage>
        <taxon>Eukaryota</taxon>
        <taxon>Metazoa</taxon>
        <taxon>Spiralia</taxon>
        <taxon>Lophotrochozoa</taxon>
        <taxon>Mollusca</taxon>
        <taxon>Gastropoda</taxon>
        <taxon>Caenogastropoda</taxon>
        <taxon>Sorbeoconcha</taxon>
        <taxon>Cerithioidea</taxon>
        <taxon>Batillariidae</taxon>
        <taxon>Batillaria</taxon>
    </lineage>
</organism>
<dbReference type="EMBL" id="JACVVK020000136">
    <property type="protein sequence ID" value="KAK7489525.1"/>
    <property type="molecule type" value="Genomic_DNA"/>
</dbReference>
<evidence type="ECO:0000313" key="1">
    <source>
        <dbReference type="EMBL" id="KAK7489525.1"/>
    </source>
</evidence>
<gene>
    <name evidence="1" type="ORF">BaRGS_00019159</name>
</gene>
<comment type="caution">
    <text evidence="1">The sequence shown here is derived from an EMBL/GenBank/DDBJ whole genome shotgun (WGS) entry which is preliminary data.</text>
</comment>